<feature type="binding site" evidence="11">
    <location>
        <position position="99"/>
    </location>
    <ligand>
        <name>a ribonucleoside 5'-phosphate</name>
        <dbReference type="ChEBI" id="CHEBI:58043"/>
    </ligand>
</feature>
<dbReference type="PRINTS" id="PR00094">
    <property type="entry name" value="ADENYLTKNASE"/>
</dbReference>
<comment type="domain">
    <text evidence="11">Consists of three domains, a large central CORE domain and two small peripheral domains, NMPbind and LID, which undergo movements during catalysis. The LID domain closes over the site of phosphoryl transfer upon ATP binding. Assembling and dissambling the active center during each catalytic cycle provides an effective means to prevent ATP hydrolysis.</text>
</comment>
<dbReference type="GO" id="GO:0006207">
    <property type="term" value="P:'de novo' pyrimidine nucleobase biosynthetic process"/>
    <property type="evidence" value="ECO:0007669"/>
    <property type="project" value="InterPro"/>
</dbReference>
<dbReference type="PROSITE" id="PS00113">
    <property type="entry name" value="ADENYLATE_KINASE"/>
    <property type="match status" value="1"/>
</dbReference>
<feature type="binding site" evidence="11">
    <location>
        <begin position="73"/>
        <end position="78"/>
    </location>
    <ligand>
        <name>ATP</name>
        <dbReference type="ChEBI" id="CHEBI:30616"/>
    </ligand>
</feature>
<evidence type="ECO:0000256" key="2">
    <source>
        <dbReference type="ARBA" id="ARBA00011245"/>
    </source>
</evidence>
<dbReference type="GO" id="GO:0033862">
    <property type="term" value="F:UMP kinase activity"/>
    <property type="evidence" value="ECO:0007669"/>
    <property type="project" value="RHEA"/>
</dbReference>
<name>A0A3S1B0R8_ELYCH</name>
<keyword evidence="9 11" id="KW-0539">Nucleus</keyword>
<dbReference type="GO" id="GO:0005737">
    <property type="term" value="C:cytoplasm"/>
    <property type="evidence" value="ECO:0007669"/>
    <property type="project" value="UniProtKB-SubCell"/>
</dbReference>
<comment type="caution">
    <text evidence="12">The sequence shown here is derived from an EMBL/GenBank/DDBJ whole genome shotgun (WGS) entry which is preliminary data.</text>
</comment>
<evidence type="ECO:0000256" key="5">
    <source>
        <dbReference type="ARBA" id="ARBA00022741"/>
    </source>
</evidence>
<evidence type="ECO:0000256" key="3">
    <source>
        <dbReference type="ARBA" id="ARBA00022490"/>
    </source>
</evidence>
<feature type="region of interest" description="NMPbind" evidence="11">
    <location>
        <begin position="93"/>
        <end position="123"/>
    </location>
</feature>
<keyword evidence="13" id="KW-1185">Reference proteome</keyword>
<comment type="cofactor">
    <cofactor evidence="11">
        <name>Mg(2+)</name>
        <dbReference type="ChEBI" id="CHEBI:18420"/>
    </cofactor>
    <text evidence="11">Binds 1 Mg(2+) ion per monomer.</text>
</comment>
<dbReference type="Proteomes" id="UP000271974">
    <property type="component" value="Unassembled WGS sequence"/>
</dbReference>
<evidence type="ECO:0000256" key="1">
    <source>
        <dbReference type="ARBA" id="ARBA00003053"/>
    </source>
</evidence>
<evidence type="ECO:0000256" key="6">
    <source>
        <dbReference type="ARBA" id="ARBA00022777"/>
    </source>
</evidence>
<feature type="binding site" evidence="11">
    <location>
        <position position="155"/>
    </location>
    <ligand>
        <name>CMP</name>
        <dbReference type="ChEBI" id="CHEBI:60377"/>
    </ligand>
</feature>
<dbReference type="GO" id="GO:0005634">
    <property type="term" value="C:nucleus"/>
    <property type="evidence" value="ECO:0007669"/>
    <property type="project" value="UniProtKB-SubCell"/>
</dbReference>
<dbReference type="CDD" id="cd01428">
    <property type="entry name" value="ADK"/>
    <property type="match status" value="1"/>
</dbReference>
<dbReference type="HAMAP" id="MF_00235">
    <property type="entry name" value="Adenylate_kinase_Adk"/>
    <property type="match status" value="1"/>
</dbReference>
<comment type="catalytic activity">
    <reaction evidence="10 11">
        <text>UMP + ATP = UDP + ADP</text>
        <dbReference type="Rhea" id="RHEA:24400"/>
        <dbReference type="ChEBI" id="CHEBI:30616"/>
        <dbReference type="ChEBI" id="CHEBI:57865"/>
        <dbReference type="ChEBI" id="CHEBI:58223"/>
        <dbReference type="ChEBI" id="CHEBI:456216"/>
        <dbReference type="EC" id="2.7.4.14"/>
    </reaction>
</comment>
<feature type="binding site" evidence="11">
    <location>
        <begin position="121"/>
        <end position="123"/>
    </location>
    <ligand>
        <name>a ribonucleoside 5'-phosphate</name>
        <dbReference type="ChEBI" id="CHEBI:58043"/>
    </ligand>
</feature>
<keyword evidence="8 11" id="KW-0665">Pyrimidine biosynthesis</keyword>
<dbReference type="EMBL" id="RQTK01000945">
    <property type="protein sequence ID" value="RUS73359.1"/>
    <property type="molecule type" value="Genomic_DNA"/>
</dbReference>
<proteinExistence type="inferred from homology"/>
<dbReference type="STRING" id="188477.A0A3S1B0R8"/>
<evidence type="ECO:0000256" key="10">
    <source>
        <dbReference type="ARBA" id="ARBA00048116"/>
    </source>
</evidence>
<dbReference type="HAMAP" id="MF_03172">
    <property type="entry name" value="Adenylate_kinase_UMP_CMP_kin"/>
    <property type="match status" value="1"/>
</dbReference>
<dbReference type="NCBIfam" id="TIGR01359">
    <property type="entry name" value="UMP_CMP_kin_fam"/>
    <property type="match status" value="1"/>
</dbReference>
<comment type="subunit">
    <text evidence="2 11">Monomer.</text>
</comment>
<dbReference type="GO" id="GO:0005524">
    <property type="term" value="F:ATP binding"/>
    <property type="evidence" value="ECO:0007669"/>
    <property type="project" value="UniProtKB-KW"/>
</dbReference>
<feature type="binding site" evidence="11">
    <location>
        <position position="206"/>
    </location>
    <ligand>
        <name>a ribonucleoside 5'-phosphate</name>
        <dbReference type="ChEBI" id="CHEBI:58043"/>
    </ligand>
</feature>
<sequence length="252" mass="28107">MLFILRTRYQSLISGKLQVSSYLKTTLSFLQHKTIIPVSGNIGSCVTKKVSVLSTMADSKNQYNVVFVLGGPGAGKGTQCEKIQETFGFQHLSAGELLRQERQAPNSQYGEEIETHLKNGSIVPVQITCSLLKREMDNSPKSNFLIDGFPRNKDNLDGWNSEMEGVAKVRAVLFFDCPDQVCVDRCLKRGVTSGRTDDNEESLKKRIETYRNSTMPIITHYRALDLVAQVDGNRSTEEVFADVEKVFKGLAC</sequence>
<comment type="catalytic activity">
    <reaction evidence="11">
        <text>CMP + ATP = CDP + ADP</text>
        <dbReference type="Rhea" id="RHEA:11600"/>
        <dbReference type="ChEBI" id="CHEBI:30616"/>
        <dbReference type="ChEBI" id="CHEBI:58069"/>
        <dbReference type="ChEBI" id="CHEBI:60377"/>
        <dbReference type="ChEBI" id="CHEBI:456216"/>
        <dbReference type="EC" id="2.7.4.14"/>
    </reaction>
</comment>
<comment type="function">
    <text evidence="1">Catalyzes the reversible transfer of the terminal phosphate group between ATP and AMP. Plays an important role in cellular energy homeostasis and in adenine nucleotide metabolism.</text>
</comment>
<feature type="region of interest" description="LID" evidence="11">
    <location>
        <begin position="188"/>
        <end position="198"/>
    </location>
</feature>
<dbReference type="AlphaFoldDB" id="A0A3S1B0R8"/>
<evidence type="ECO:0000256" key="4">
    <source>
        <dbReference type="ARBA" id="ARBA00022679"/>
    </source>
</evidence>
<dbReference type="InterPro" id="IPR006266">
    <property type="entry name" value="UMP_CMP_kinase"/>
</dbReference>
<dbReference type="Pfam" id="PF00406">
    <property type="entry name" value="ADK"/>
    <property type="match status" value="1"/>
</dbReference>
<feature type="binding site" evidence="11">
    <location>
        <position position="234"/>
    </location>
    <ligand>
        <name>ATP</name>
        <dbReference type="ChEBI" id="CHEBI:30616"/>
    </ligand>
</feature>
<dbReference type="OrthoDB" id="442176at2759"/>
<dbReference type="SUPFAM" id="SSF52540">
    <property type="entry name" value="P-loop containing nucleoside triphosphate hydrolases"/>
    <property type="match status" value="1"/>
</dbReference>
<dbReference type="GO" id="GO:0006221">
    <property type="term" value="P:pyrimidine nucleotide biosynthetic process"/>
    <property type="evidence" value="ECO:0007669"/>
    <property type="project" value="UniProtKB-UniRule"/>
</dbReference>
<feature type="binding site" evidence="11">
    <location>
        <position position="189"/>
    </location>
    <ligand>
        <name>ATP</name>
        <dbReference type="ChEBI" id="CHEBI:30616"/>
    </ligand>
</feature>
<evidence type="ECO:0000256" key="11">
    <source>
        <dbReference type="HAMAP-Rule" id="MF_03172"/>
    </source>
</evidence>
<keyword evidence="7 11" id="KW-0067">ATP-binding</keyword>
<dbReference type="PANTHER" id="PTHR23359">
    <property type="entry name" value="NUCLEOTIDE KINASE"/>
    <property type="match status" value="1"/>
</dbReference>
<gene>
    <name evidence="12" type="ORF">EGW08_018878</name>
</gene>
<dbReference type="GO" id="GO:0036431">
    <property type="term" value="F:dCMP kinase activity"/>
    <property type="evidence" value="ECO:0007669"/>
    <property type="project" value="RHEA"/>
</dbReference>
<feature type="binding site" evidence="11">
    <location>
        <begin position="148"/>
        <end position="151"/>
    </location>
    <ligand>
        <name>a ribonucleoside 5'-phosphate</name>
        <dbReference type="ChEBI" id="CHEBI:58043"/>
    </ligand>
</feature>
<comment type="subcellular location">
    <subcellularLocation>
        <location evidence="11">Cytoplasm</location>
    </subcellularLocation>
    <subcellularLocation>
        <location evidence="11">Nucleus</location>
    </subcellularLocation>
</comment>
<dbReference type="InterPro" id="IPR027417">
    <property type="entry name" value="P-loop_NTPase"/>
</dbReference>
<keyword evidence="5 11" id="KW-0547">Nucleotide-binding</keyword>
<reference evidence="12 13" key="1">
    <citation type="submission" date="2019-01" db="EMBL/GenBank/DDBJ databases">
        <title>A draft genome assembly of the solar-powered sea slug Elysia chlorotica.</title>
        <authorList>
            <person name="Cai H."/>
            <person name="Li Q."/>
            <person name="Fang X."/>
            <person name="Li J."/>
            <person name="Curtis N.E."/>
            <person name="Altenburger A."/>
            <person name="Shibata T."/>
            <person name="Feng M."/>
            <person name="Maeda T."/>
            <person name="Schwartz J.A."/>
            <person name="Shigenobu S."/>
            <person name="Lundholm N."/>
            <person name="Nishiyama T."/>
            <person name="Yang H."/>
            <person name="Hasebe M."/>
            <person name="Li S."/>
            <person name="Pierce S.K."/>
            <person name="Wang J."/>
        </authorList>
    </citation>
    <scope>NUCLEOTIDE SEQUENCE [LARGE SCALE GENOMIC DNA]</scope>
    <source>
        <strain evidence="12">EC2010</strain>
        <tissue evidence="12">Whole organism of an adult</tissue>
    </source>
</reference>
<evidence type="ECO:0000256" key="9">
    <source>
        <dbReference type="ARBA" id="ARBA00023242"/>
    </source>
</evidence>
<protein>
    <recommendedName>
        <fullName evidence="11">UMP-CMP kinase</fullName>
        <ecNumber evidence="11">2.7.4.14</ecNumber>
    </recommendedName>
    <alternativeName>
        <fullName evidence="11">Deoxycytidylate kinase</fullName>
        <shortName evidence="11">CK</shortName>
        <shortName evidence="11">dCMP kinase</shortName>
    </alternativeName>
    <alternativeName>
        <fullName evidence="11">Uridine monophosphate/cytidine monophosphate kinase</fullName>
        <shortName evidence="11">UMP/CMP kinase</shortName>
        <shortName evidence="11">UMP/CMPK</shortName>
    </alternativeName>
</protein>
<evidence type="ECO:0000313" key="13">
    <source>
        <dbReference type="Proteomes" id="UP000271974"/>
    </source>
</evidence>
<keyword evidence="4 11" id="KW-0808">Transferase</keyword>
<comment type="similarity">
    <text evidence="11">Belongs to the adenylate kinase family. UMP-CMP kinase subfamily.</text>
</comment>
<dbReference type="InterPro" id="IPR000850">
    <property type="entry name" value="Adenylat/UMP-CMP_kin"/>
</dbReference>
<keyword evidence="3 11" id="KW-0963">Cytoplasm</keyword>
<comment type="function">
    <text evidence="11">Catalyzes the phosphorylation of pyrimidine nucleoside monophosphates at the expense of ATP. Plays an important role in de novo pyrimidine nucleotide biosynthesis. Has preference for UMP and CMP as phosphate acceptors.</text>
</comment>
<dbReference type="GO" id="GO:0036430">
    <property type="term" value="F:CMP kinase activity"/>
    <property type="evidence" value="ECO:0007669"/>
    <property type="project" value="RHEA"/>
</dbReference>
<comment type="catalytic activity">
    <reaction evidence="11">
        <text>dCMP + ATP = dCDP + ADP</text>
        <dbReference type="Rhea" id="RHEA:25094"/>
        <dbReference type="ChEBI" id="CHEBI:30616"/>
        <dbReference type="ChEBI" id="CHEBI:57566"/>
        <dbReference type="ChEBI" id="CHEBI:58593"/>
        <dbReference type="ChEBI" id="CHEBI:456216"/>
        <dbReference type="EC" id="2.7.4.14"/>
    </reaction>
</comment>
<dbReference type="Gene3D" id="3.40.50.300">
    <property type="entry name" value="P-loop containing nucleotide triphosphate hydrolases"/>
    <property type="match status" value="1"/>
</dbReference>
<organism evidence="12 13">
    <name type="scientific">Elysia chlorotica</name>
    <name type="common">Eastern emerald elysia</name>
    <name type="synonym">Sea slug</name>
    <dbReference type="NCBI Taxonomy" id="188477"/>
    <lineage>
        <taxon>Eukaryota</taxon>
        <taxon>Metazoa</taxon>
        <taxon>Spiralia</taxon>
        <taxon>Lophotrochozoa</taxon>
        <taxon>Mollusca</taxon>
        <taxon>Gastropoda</taxon>
        <taxon>Heterobranchia</taxon>
        <taxon>Euthyneura</taxon>
        <taxon>Panpulmonata</taxon>
        <taxon>Sacoglossa</taxon>
        <taxon>Placobranchoidea</taxon>
        <taxon>Plakobranchidae</taxon>
        <taxon>Elysia</taxon>
    </lineage>
</organism>
<dbReference type="EC" id="2.7.4.14" evidence="11"/>
<keyword evidence="6 11" id="KW-0418">Kinase</keyword>
<dbReference type="FunFam" id="3.40.50.300:FF:000315">
    <property type="entry name" value="Adenylate kinase 1"/>
    <property type="match status" value="1"/>
</dbReference>
<evidence type="ECO:0000256" key="8">
    <source>
        <dbReference type="ARBA" id="ARBA00022975"/>
    </source>
</evidence>
<dbReference type="InterPro" id="IPR033690">
    <property type="entry name" value="Adenylat_kinase_CS"/>
</dbReference>
<evidence type="ECO:0000256" key="7">
    <source>
        <dbReference type="ARBA" id="ARBA00022840"/>
    </source>
</evidence>
<accession>A0A3S1B0R8</accession>
<evidence type="ECO:0000313" key="12">
    <source>
        <dbReference type="EMBL" id="RUS73359.1"/>
    </source>
</evidence>
<feature type="binding site" evidence="11">
    <location>
        <position position="195"/>
    </location>
    <ligand>
        <name>a ribonucleoside 5'-phosphate</name>
        <dbReference type="ChEBI" id="CHEBI:58043"/>
    </ligand>
</feature>